<dbReference type="GO" id="GO:0008080">
    <property type="term" value="F:N-acetyltransferase activity"/>
    <property type="evidence" value="ECO:0007669"/>
    <property type="project" value="TreeGrafter"/>
</dbReference>
<evidence type="ECO:0000256" key="4">
    <source>
        <dbReference type="SAM" id="SignalP"/>
    </source>
</evidence>
<feature type="chain" id="PRO_5003061110" evidence="4">
    <location>
        <begin position="23"/>
        <end position="210"/>
    </location>
</feature>
<dbReference type="Proteomes" id="UP000007050">
    <property type="component" value="Chromosome"/>
</dbReference>
<evidence type="ECO:0000313" key="7">
    <source>
        <dbReference type="Proteomes" id="UP000007050"/>
    </source>
</evidence>
<keyword evidence="2 6" id="KW-0808">Transferase</keyword>
<dbReference type="Gene3D" id="3.40.630.30">
    <property type="match status" value="1"/>
</dbReference>
<dbReference type="SUPFAM" id="SSF55729">
    <property type="entry name" value="Acyl-CoA N-acyltransferases (Nat)"/>
    <property type="match status" value="1"/>
</dbReference>
<keyword evidence="3" id="KW-0012">Acyltransferase</keyword>
<comment type="similarity">
    <text evidence="1">Belongs to the acetyltransferase family.</text>
</comment>
<dbReference type="FunFam" id="3.40.630.30:FF:000064">
    <property type="entry name" value="GNAT family acetyltransferase"/>
    <property type="match status" value="1"/>
</dbReference>
<reference evidence="6 7" key="1">
    <citation type="submission" date="2010-03" db="EMBL/GenBank/DDBJ databases">
        <title>The genome sequence of Eubacterium siraeum V10Sc8a.</title>
        <authorList>
            <consortium name="metaHIT consortium -- http://www.metahit.eu/"/>
            <person name="Pajon A."/>
            <person name="Turner K."/>
            <person name="Parkhill J."/>
            <person name="Duncan S."/>
            <person name="Flint H."/>
        </authorList>
    </citation>
    <scope>NUCLEOTIDE SEQUENCE [LARGE SCALE GENOMIC DNA]</scope>
    <source>
        <strain evidence="6 7">V10Sc8a</strain>
    </source>
</reference>
<dbReference type="PROSITE" id="PS51186">
    <property type="entry name" value="GNAT"/>
    <property type="match status" value="1"/>
</dbReference>
<feature type="signal peptide" evidence="4">
    <location>
        <begin position="1"/>
        <end position="22"/>
    </location>
</feature>
<keyword evidence="4" id="KW-0732">Signal</keyword>
<name>D4MJU0_9FIRM</name>
<dbReference type="InterPro" id="IPR000182">
    <property type="entry name" value="GNAT_dom"/>
</dbReference>
<evidence type="ECO:0000259" key="5">
    <source>
        <dbReference type="PROSITE" id="PS51186"/>
    </source>
</evidence>
<reference evidence="6 7" key="2">
    <citation type="submission" date="2010-03" db="EMBL/GenBank/DDBJ databases">
        <authorList>
            <person name="Pajon A."/>
        </authorList>
    </citation>
    <scope>NUCLEOTIDE SEQUENCE [LARGE SCALE GENOMIC DNA]</scope>
    <source>
        <strain evidence="6 7">V10Sc8a</strain>
    </source>
</reference>
<dbReference type="Pfam" id="PF00583">
    <property type="entry name" value="Acetyltransf_1"/>
    <property type="match status" value="1"/>
</dbReference>
<dbReference type="BioCyc" id="ESIR717961:G136L-789-MONOMER"/>
<dbReference type="PATRIC" id="fig|717961.3.peg.1072"/>
<dbReference type="HOGENOM" id="CLU_1308586_0_0_9"/>
<protein>
    <submittedName>
        <fullName evidence="6">Acetyltransferase (GNAT) family</fullName>
    </submittedName>
</protein>
<dbReference type="InterPro" id="IPR016181">
    <property type="entry name" value="Acyl_CoA_acyltransferase"/>
</dbReference>
<dbReference type="EMBL" id="FP929059">
    <property type="protein sequence ID" value="CBL34023.1"/>
    <property type="molecule type" value="Genomic_DNA"/>
</dbReference>
<dbReference type="PANTHER" id="PTHR10545">
    <property type="entry name" value="DIAMINE N-ACETYLTRANSFERASE"/>
    <property type="match status" value="1"/>
</dbReference>
<proteinExistence type="inferred from homology"/>
<evidence type="ECO:0000256" key="2">
    <source>
        <dbReference type="ARBA" id="ARBA00022679"/>
    </source>
</evidence>
<dbReference type="KEGG" id="esr:ES1_09700"/>
<dbReference type="PROSITE" id="PS51257">
    <property type="entry name" value="PROKAR_LIPOPROTEIN"/>
    <property type="match status" value="1"/>
</dbReference>
<dbReference type="CDD" id="cd04301">
    <property type="entry name" value="NAT_SF"/>
    <property type="match status" value="1"/>
</dbReference>
<dbReference type="AlphaFoldDB" id="D4MJU0"/>
<evidence type="ECO:0000313" key="6">
    <source>
        <dbReference type="EMBL" id="CBL34023.1"/>
    </source>
</evidence>
<dbReference type="PANTHER" id="PTHR10545:SF29">
    <property type="entry name" value="GH14572P-RELATED"/>
    <property type="match status" value="1"/>
</dbReference>
<gene>
    <name evidence="6" type="ORF">ES1_09700</name>
</gene>
<accession>D4MJU0</accession>
<dbReference type="InterPro" id="IPR051016">
    <property type="entry name" value="Diverse_Substrate_AcTransf"/>
</dbReference>
<sequence>MKRRLKLFIIALCTVLLFTACGQQSSYGFSAIRMFRHKVTIDLATENRYNKSIQAGGLPMNDNFTVRKANENDISLIENLIKGLAAYEKRPQDMTATQEDLRYLLFEKNIAAALIAELSGEPVGYAIYYPVFASFAAKAGVHLEDLFLKPEKRRNGLGTKFFSEVEKFVKQDGFSYIEWSCLDWNEPAINFYNKIGAEEEHGRRYFSYSL</sequence>
<feature type="domain" description="N-acetyltransferase" evidence="5">
    <location>
        <begin position="64"/>
        <end position="210"/>
    </location>
</feature>
<evidence type="ECO:0000256" key="1">
    <source>
        <dbReference type="ARBA" id="ARBA00008694"/>
    </source>
</evidence>
<organism evidence="6 7">
    <name type="scientific">[Eubacterium] siraeum V10Sc8a</name>
    <dbReference type="NCBI Taxonomy" id="717961"/>
    <lineage>
        <taxon>Bacteria</taxon>
        <taxon>Bacillati</taxon>
        <taxon>Bacillota</taxon>
        <taxon>Clostridia</taxon>
        <taxon>Eubacteriales</taxon>
        <taxon>Oscillospiraceae</taxon>
        <taxon>Oscillospiraceae incertae sedis</taxon>
    </lineage>
</organism>
<evidence type="ECO:0000256" key="3">
    <source>
        <dbReference type="ARBA" id="ARBA00023315"/>
    </source>
</evidence>